<proteinExistence type="predicted"/>
<accession>A0AAN7BWU4</accession>
<reference evidence="5" key="1">
    <citation type="journal article" date="2023" name="Mol. Phylogenet. Evol.">
        <title>Genome-scale phylogeny and comparative genomics of the fungal order Sordariales.</title>
        <authorList>
            <person name="Hensen N."/>
            <person name="Bonometti L."/>
            <person name="Westerberg I."/>
            <person name="Brannstrom I.O."/>
            <person name="Guillou S."/>
            <person name="Cros-Aarteil S."/>
            <person name="Calhoun S."/>
            <person name="Haridas S."/>
            <person name="Kuo A."/>
            <person name="Mondo S."/>
            <person name="Pangilinan J."/>
            <person name="Riley R."/>
            <person name="LaButti K."/>
            <person name="Andreopoulos B."/>
            <person name="Lipzen A."/>
            <person name="Chen C."/>
            <person name="Yan M."/>
            <person name="Daum C."/>
            <person name="Ng V."/>
            <person name="Clum A."/>
            <person name="Steindorff A."/>
            <person name="Ohm R.A."/>
            <person name="Martin F."/>
            <person name="Silar P."/>
            <person name="Natvig D.O."/>
            <person name="Lalanne C."/>
            <person name="Gautier V."/>
            <person name="Ament-Velasquez S.L."/>
            <person name="Kruys A."/>
            <person name="Hutchinson M.I."/>
            <person name="Powell A.J."/>
            <person name="Barry K."/>
            <person name="Miller A.N."/>
            <person name="Grigoriev I.V."/>
            <person name="Debuchy R."/>
            <person name="Gladieux P."/>
            <person name="Hiltunen Thoren M."/>
            <person name="Johannesson H."/>
        </authorList>
    </citation>
    <scope>NUCLEOTIDE SEQUENCE</scope>
    <source>
        <strain evidence="5">CBS 990.96</strain>
    </source>
</reference>
<dbReference type="Gene3D" id="2.170.270.10">
    <property type="entry name" value="SET domain"/>
    <property type="match status" value="1"/>
</dbReference>
<evidence type="ECO:0000313" key="5">
    <source>
        <dbReference type="EMBL" id="KAK4231118.1"/>
    </source>
</evidence>
<dbReference type="InterPro" id="IPR011990">
    <property type="entry name" value="TPR-like_helical_dom_sf"/>
</dbReference>
<reference evidence="5" key="2">
    <citation type="submission" date="2023-05" db="EMBL/GenBank/DDBJ databases">
        <authorList>
            <consortium name="Lawrence Berkeley National Laboratory"/>
            <person name="Steindorff A."/>
            <person name="Hensen N."/>
            <person name="Bonometti L."/>
            <person name="Westerberg I."/>
            <person name="Brannstrom I.O."/>
            <person name="Guillou S."/>
            <person name="Cros-Aarteil S."/>
            <person name="Calhoun S."/>
            <person name="Haridas S."/>
            <person name="Kuo A."/>
            <person name="Mondo S."/>
            <person name="Pangilinan J."/>
            <person name="Riley R."/>
            <person name="Labutti K."/>
            <person name="Andreopoulos B."/>
            <person name="Lipzen A."/>
            <person name="Chen C."/>
            <person name="Yanf M."/>
            <person name="Daum C."/>
            <person name="Ng V."/>
            <person name="Clum A."/>
            <person name="Ohm R."/>
            <person name="Martin F."/>
            <person name="Silar P."/>
            <person name="Natvig D."/>
            <person name="Lalanne C."/>
            <person name="Gautier V."/>
            <person name="Ament-Velasquez S.L."/>
            <person name="Kruys A."/>
            <person name="Hutchinson M.I."/>
            <person name="Powell A.J."/>
            <person name="Barry K."/>
            <person name="Miller A.N."/>
            <person name="Grigoriev I.V."/>
            <person name="Debuchy R."/>
            <person name="Gladieux P."/>
            <person name="Thoren M.H."/>
            <person name="Johannesson H."/>
        </authorList>
    </citation>
    <scope>NUCLEOTIDE SEQUENCE</scope>
    <source>
        <strain evidence="5">CBS 990.96</strain>
    </source>
</reference>
<dbReference type="SUPFAM" id="SSF82199">
    <property type="entry name" value="SET domain"/>
    <property type="match status" value="1"/>
</dbReference>
<dbReference type="InterPro" id="IPR046341">
    <property type="entry name" value="SET_dom_sf"/>
</dbReference>
<dbReference type="InterPro" id="IPR053185">
    <property type="entry name" value="SET_domain_protein"/>
</dbReference>
<keyword evidence="6" id="KW-1185">Reference proteome</keyword>
<dbReference type="PANTHER" id="PTHR47332">
    <property type="entry name" value="SET DOMAIN-CONTAINING PROTEIN 5"/>
    <property type="match status" value="1"/>
</dbReference>
<gene>
    <name evidence="5" type="ORF">QBC38DRAFT_440242</name>
</gene>
<dbReference type="Pfam" id="PF00856">
    <property type="entry name" value="SET"/>
    <property type="match status" value="1"/>
</dbReference>
<dbReference type="InterPro" id="IPR001214">
    <property type="entry name" value="SET_dom"/>
</dbReference>
<feature type="signal peptide" evidence="3">
    <location>
        <begin position="1"/>
        <end position="21"/>
    </location>
</feature>
<comment type="caution">
    <text evidence="5">The sequence shown here is derived from an EMBL/GenBank/DDBJ whole genome shotgun (WGS) entry which is preliminary data.</text>
</comment>
<evidence type="ECO:0000256" key="1">
    <source>
        <dbReference type="SAM" id="Coils"/>
    </source>
</evidence>
<evidence type="ECO:0000259" key="4">
    <source>
        <dbReference type="PROSITE" id="PS50280"/>
    </source>
</evidence>
<dbReference type="CDD" id="cd20071">
    <property type="entry name" value="SET_SMYD"/>
    <property type="match status" value="1"/>
</dbReference>
<name>A0AAN7BWU4_9PEZI</name>
<sequence length="461" mass="52397">MYLLDPILLTSLSLIFGLVHSQDPIPNPEKCLQPLIPSNQQICPSLLPKRLPTPQNNQKPLQDDFNHPYDHSNLDDEFALDDEYHLPPPWHGPTSCISSYCLYSNPSLSISLFTTPKNAYLTSQFPLPSPKNRKVISPSSFYEAQIPGKGIGLIANRTIHKGEIIMQRIPTLLIQAIPHSTYSDRTKETLYKKALELLPEDTQQKFMRQYGNNITAKVDKNSFRMLTDHDPKAEGESEHFAVFPDVSRINHDCRPNLHYRLQNHTHTTVAVRDISPGEELTLSYIYGQSLYSTRQAHLQQIWGFPCTCSQCSLPSLLSQASDARIREIRNLEKEIEEKMARNNGIEIKPEMAGRLVKLYLDERLEAYMAPTYTRAALIYSMFGDEAKAMEYAKEAVEALEREHGEDNGDAESMKEMLRNLKGHWSWRIKVRPPLGSSGEAKEKKKGTVRRAPVANRTKSGI</sequence>
<dbReference type="PANTHER" id="PTHR47332:SF6">
    <property type="entry name" value="SET DOMAIN-CONTAINING PROTEIN"/>
    <property type="match status" value="1"/>
</dbReference>
<dbReference type="AlphaFoldDB" id="A0AAN7BWU4"/>
<evidence type="ECO:0000313" key="6">
    <source>
        <dbReference type="Proteomes" id="UP001301958"/>
    </source>
</evidence>
<keyword evidence="1" id="KW-0175">Coiled coil</keyword>
<keyword evidence="3" id="KW-0732">Signal</keyword>
<feature type="coiled-coil region" evidence="1">
    <location>
        <begin position="321"/>
        <end position="348"/>
    </location>
</feature>
<dbReference type="Proteomes" id="UP001301958">
    <property type="component" value="Unassembled WGS sequence"/>
</dbReference>
<dbReference type="PROSITE" id="PS50280">
    <property type="entry name" value="SET"/>
    <property type="match status" value="1"/>
</dbReference>
<feature type="domain" description="SET" evidence="4">
    <location>
        <begin position="139"/>
        <end position="285"/>
    </location>
</feature>
<dbReference type="Gene3D" id="1.25.40.10">
    <property type="entry name" value="Tetratricopeptide repeat domain"/>
    <property type="match status" value="1"/>
</dbReference>
<protein>
    <submittedName>
        <fullName evidence="5">SET domain-containing protein 5</fullName>
    </submittedName>
</protein>
<feature type="chain" id="PRO_5042970687" evidence="3">
    <location>
        <begin position="22"/>
        <end position="461"/>
    </location>
</feature>
<feature type="region of interest" description="Disordered" evidence="2">
    <location>
        <begin position="431"/>
        <end position="461"/>
    </location>
</feature>
<organism evidence="5 6">
    <name type="scientific">Podospora fimiseda</name>
    <dbReference type="NCBI Taxonomy" id="252190"/>
    <lineage>
        <taxon>Eukaryota</taxon>
        <taxon>Fungi</taxon>
        <taxon>Dikarya</taxon>
        <taxon>Ascomycota</taxon>
        <taxon>Pezizomycotina</taxon>
        <taxon>Sordariomycetes</taxon>
        <taxon>Sordariomycetidae</taxon>
        <taxon>Sordariales</taxon>
        <taxon>Podosporaceae</taxon>
        <taxon>Podospora</taxon>
    </lineage>
</organism>
<evidence type="ECO:0000256" key="3">
    <source>
        <dbReference type="SAM" id="SignalP"/>
    </source>
</evidence>
<dbReference type="EMBL" id="MU865294">
    <property type="protein sequence ID" value="KAK4231118.1"/>
    <property type="molecule type" value="Genomic_DNA"/>
</dbReference>
<dbReference type="SMART" id="SM00317">
    <property type="entry name" value="SET"/>
    <property type="match status" value="1"/>
</dbReference>
<evidence type="ECO:0000256" key="2">
    <source>
        <dbReference type="SAM" id="MobiDB-lite"/>
    </source>
</evidence>